<keyword evidence="4" id="KW-1185">Reference proteome</keyword>
<dbReference type="EMBL" id="DF973797">
    <property type="protein sequence ID" value="GAU40285.1"/>
    <property type="molecule type" value="Genomic_DNA"/>
</dbReference>
<evidence type="ECO:0000313" key="4">
    <source>
        <dbReference type="Proteomes" id="UP000242715"/>
    </source>
</evidence>
<proteinExistence type="predicted"/>
<feature type="compositionally biased region" description="Basic and acidic residues" evidence="1">
    <location>
        <begin position="84"/>
        <end position="93"/>
    </location>
</feature>
<feature type="region of interest" description="Disordered" evidence="1">
    <location>
        <begin position="558"/>
        <end position="600"/>
    </location>
</feature>
<dbReference type="AlphaFoldDB" id="A0A2Z6NWJ8"/>
<dbReference type="InterPro" id="IPR019557">
    <property type="entry name" value="AminoTfrase-like_pln_mobile"/>
</dbReference>
<protein>
    <recommendedName>
        <fullName evidence="2">Aminotransferase-like plant mobile domain-containing protein</fullName>
    </recommendedName>
</protein>
<dbReference type="InterPro" id="IPR044824">
    <property type="entry name" value="MAIN-like"/>
</dbReference>
<feature type="domain" description="Aminotransferase-like plant mobile" evidence="2">
    <location>
        <begin position="186"/>
        <end position="484"/>
    </location>
</feature>
<gene>
    <name evidence="3" type="ORF">TSUD_60760</name>
</gene>
<feature type="region of interest" description="Disordered" evidence="1">
    <location>
        <begin position="1"/>
        <end position="147"/>
    </location>
</feature>
<name>A0A2Z6NWJ8_TRISU</name>
<feature type="compositionally biased region" description="Basic residues" evidence="1">
    <location>
        <begin position="578"/>
        <end position="588"/>
    </location>
</feature>
<dbReference type="PANTHER" id="PTHR46033:SF8">
    <property type="entry name" value="PROTEIN MAINTENANCE OF MERISTEMS-LIKE"/>
    <property type="match status" value="1"/>
</dbReference>
<feature type="compositionally biased region" description="Acidic residues" evidence="1">
    <location>
        <begin position="98"/>
        <end position="114"/>
    </location>
</feature>
<accession>A0A2Z6NWJ8</accession>
<dbReference type="Pfam" id="PF10536">
    <property type="entry name" value="PMD"/>
    <property type="match status" value="1"/>
</dbReference>
<evidence type="ECO:0000259" key="2">
    <source>
        <dbReference type="Pfam" id="PF10536"/>
    </source>
</evidence>
<dbReference type="PANTHER" id="PTHR46033">
    <property type="entry name" value="PROTEIN MAIN-LIKE 2"/>
    <property type="match status" value="1"/>
</dbReference>
<evidence type="ECO:0000256" key="1">
    <source>
        <dbReference type="SAM" id="MobiDB-lite"/>
    </source>
</evidence>
<dbReference type="Proteomes" id="UP000242715">
    <property type="component" value="Unassembled WGS sequence"/>
</dbReference>
<dbReference type="OrthoDB" id="1937804at2759"/>
<dbReference type="GO" id="GO:0010073">
    <property type="term" value="P:meristem maintenance"/>
    <property type="evidence" value="ECO:0007669"/>
    <property type="project" value="InterPro"/>
</dbReference>
<feature type="compositionally biased region" description="Basic and acidic residues" evidence="1">
    <location>
        <begin position="1"/>
        <end position="25"/>
    </location>
</feature>
<evidence type="ECO:0000313" key="3">
    <source>
        <dbReference type="EMBL" id="GAU40285.1"/>
    </source>
</evidence>
<organism evidence="3 4">
    <name type="scientific">Trifolium subterraneum</name>
    <name type="common">Subterranean clover</name>
    <dbReference type="NCBI Taxonomy" id="3900"/>
    <lineage>
        <taxon>Eukaryota</taxon>
        <taxon>Viridiplantae</taxon>
        <taxon>Streptophyta</taxon>
        <taxon>Embryophyta</taxon>
        <taxon>Tracheophyta</taxon>
        <taxon>Spermatophyta</taxon>
        <taxon>Magnoliopsida</taxon>
        <taxon>eudicotyledons</taxon>
        <taxon>Gunneridae</taxon>
        <taxon>Pentapetalae</taxon>
        <taxon>rosids</taxon>
        <taxon>fabids</taxon>
        <taxon>Fabales</taxon>
        <taxon>Fabaceae</taxon>
        <taxon>Papilionoideae</taxon>
        <taxon>50 kb inversion clade</taxon>
        <taxon>NPAAA clade</taxon>
        <taxon>Hologalegina</taxon>
        <taxon>IRL clade</taxon>
        <taxon>Trifolieae</taxon>
        <taxon>Trifolium</taxon>
    </lineage>
</organism>
<reference evidence="4" key="1">
    <citation type="journal article" date="2017" name="Front. Plant Sci.">
        <title>Climate Clever Clovers: New Paradigm to Reduce the Environmental Footprint of Ruminants by Breeding Low Methanogenic Forages Utilizing Haplotype Variation.</title>
        <authorList>
            <person name="Kaur P."/>
            <person name="Appels R."/>
            <person name="Bayer P.E."/>
            <person name="Keeble-Gagnere G."/>
            <person name="Wang J."/>
            <person name="Hirakawa H."/>
            <person name="Shirasawa K."/>
            <person name="Vercoe P."/>
            <person name="Stefanova K."/>
            <person name="Durmic Z."/>
            <person name="Nichols P."/>
            <person name="Revell C."/>
            <person name="Isobe S.N."/>
            <person name="Edwards D."/>
            <person name="Erskine W."/>
        </authorList>
    </citation>
    <scope>NUCLEOTIDE SEQUENCE [LARGE SCALE GENOMIC DNA]</scope>
    <source>
        <strain evidence="4">cv. Daliak</strain>
    </source>
</reference>
<sequence>MTDEVGRQRGGRESRAHSSARREATLGRSKRQVAGTSSLRAEFEEGGPVFHPGFFSPARSSPKPDRANPNFAGPPVLTALTLRAEVEEAEAQHPEPVAEQEEEQRSDAEEDQVNEAEPPAPKQTKRNRRTTTARNPPKVAEPQVTQFGGGPSDLSLLPSFGNHVAAALWRGEWTATVVETNYNHVGSELLTAFTERWQPETGTFHLPIGEMTITLDDVSCLLHIPITGKMLNHARTSCTMEEGQDMCEELLNFSREDAQEEFDKMKGAHVSFAKLLEIYHDNLNLALEAENNEDEEEETVEFLRDCTVRAFLLYLIGGTLFTNKSAQYVDLIFLSYLQDIPLINTWNWGASGLAYMYNYLDRASRRRCGNHGGYNCMFQAWIFAHFKRYRQRFLDENYTNEDPVGAKYYPLKTGKWPYETRTSLDRMEVDEVTFCPYEDHRQMRPFQDISWYSGWIMCGSSVICPHFPERVLRQYGHVQSIPRAPGVSAKAAVHGYETVPGYIAWFYRVSHPKIWPPVGGDPPRPANVEVMIEEDNANKKCDIFEICKTVREEVREKLDGELTLEAARQRKRNSGDGKKKKKKKKKSKTRGEEAGPSGQG</sequence>